<dbReference type="EMBL" id="FUYM01000007">
    <property type="protein sequence ID" value="SKB87296.1"/>
    <property type="molecule type" value="Genomic_DNA"/>
</dbReference>
<evidence type="ECO:0000256" key="2">
    <source>
        <dbReference type="RuleBase" id="RU000461"/>
    </source>
</evidence>
<dbReference type="SUPFAM" id="SSF48264">
    <property type="entry name" value="Cytochrome P450"/>
    <property type="match status" value="1"/>
</dbReference>
<dbReference type="GO" id="GO:0004497">
    <property type="term" value="F:monooxygenase activity"/>
    <property type="evidence" value="ECO:0007669"/>
    <property type="project" value="UniProtKB-KW"/>
</dbReference>
<evidence type="ECO:0000256" key="1">
    <source>
        <dbReference type="ARBA" id="ARBA00010617"/>
    </source>
</evidence>
<accession>A0A1T5ETQ7</accession>
<evidence type="ECO:0000313" key="4">
    <source>
        <dbReference type="Proteomes" id="UP000189818"/>
    </source>
</evidence>
<dbReference type="PROSITE" id="PS00086">
    <property type="entry name" value="CYTOCHROME_P450"/>
    <property type="match status" value="1"/>
</dbReference>
<dbReference type="InterPro" id="IPR017972">
    <property type="entry name" value="Cyt_P450_CS"/>
</dbReference>
<dbReference type="Gene3D" id="1.10.630.10">
    <property type="entry name" value="Cytochrome P450"/>
    <property type="match status" value="1"/>
</dbReference>
<protein>
    <recommendedName>
        <fullName evidence="5">Cytochrome P450</fullName>
    </recommendedName>
</protein>
<dbReference type="PANTHER" id="PTHR46696">
    <property type="entry name" value="P450, PUTATIVE (EUROFUNG)-RELATED"/>
    <property type="match status" value="1"/>
</dbReference>
<keyword evidence="4" id="KW-1185">Reference proteome</keyword>
<reference evidence="4" key="1">
    <citation type="submission" date="2017-02" db="EMBL/GenBank/DDBJ databases">
        <authorList>
            <person name="Varghese N."/>
            <person name="Submissions S."/>
        </authorList>
    </citation>
    <scope>NUCLEOTIDE SEQUENCE [LARGE SCALE GENOMIC DNA]</scope>
    <source>
        <strain evidence="4">UM2</strain>
    </source>
</reference>
<keyword evidence="2" id="KW-0349">Heme</keyword>
<proteinExistence type="inferred from homology"/>
<dbReference type="STRING" id="439228.SAMN06295920_107210"/>
<organism evidence="3 4">
    <name type="scientific">Rhizorhabdus histidinilytica</name>
    <dbReference type="NCBI Taxonomy" id="439228"/>
    <lineage>
        <taxon>Bacteria</taxon>
        <taxon>Pseudomonadati</taxon>
        <taxon>Pseudomonadota</taxon>
        <taxon>Alphaproteobacteria</taxon>
        <taxon>Sphingomonadales</taxon>
        <taxon>Sphingomonadaceae</taxon>
        <taxon>Rhizorhabdus</taxon>
    </lineage>
</organism>
<dbReference type="Pfam" id="PF00067">
    <property type="entry name" value="p450"/>
    <property type="match status" value="1"/>
</dbReference>
<dbReference type="GO" id="GO:0005506">
    <property type="term" value="F:iron ion binding"/>
    <property type="evidence" value="ECO:0007669"/>
    <property type="project" value="InterPro"/>
</dbReference>
<sequence length="399" mass="43473">MPVDIIRAEEPQTPIFAADPFSPEAIVDALATNQAIRQAGDLIWLEKYAMWATGRYAVAHRILGDSESFSSAKRPFSHPDFPLPAILVTDDPPDHGPIRSVMGRILSPKLLRANEAAYRSAAAVAIDRVLVDGDFDAVDDLAVPFVLSAFGDTVGLRDDGRENLITFGAAILNTFGPVNDLFLSLVARAEAATRWVQAQCSRDALKPDGLGAAIYEAQGRGEISEEQAGLLLMSLLSAGVDTTAGSIVNMLHCFARHPEQYARLRADPTLRTKAFEEVLRYYSPARVFGRVAHRDIEMFGRVIRQGDGILVFLGSAGRDPSIWADAERFDIGRASGKHISFGTGIHNCIGQMLTRTEALALLEMLVEKVERIEAVGEPEVLMSNTITSFEKLPLRFVAA</sequence>
<keyword evidence="2" id="KW-0503">Monooxygenase</keyword>
<dbReference type="InterPro" id="IPR036396">
    <property type="entry name" value="Cyt_P450_sf"/>
</dbReference>
<dbReference type="RefSeq" id="WP_176152604.1">
    <property type="nucleotide sequence ID" value="NZ_FUYM01000007.1"/>
</dbReference>
<dbReference type="Proteomes" id="UP000189818">
    <property type="component" value="Unassembled WGS sequence"/>
</dbReference>
<evidence type="ECO:0000313" key="3">
    <source>
        <dbReference type="EMBL" id="SKB87296.1"/>
    </source>
</evidence>
<comment type="similarity">
    <text evidence="1 2">Belongs to the cytochrome P450 family.</text>
</comment>
<dbReference type="InterPro" id="IPR002397">
    <property type="entry name" value="Cyt_P450_B"/>
</dbReference>
<dbReference type="InterPro" id="IPR001128">
    <property type="entry name" value="Cyt_P450"/>
</dbReference>
<gene>
    <name evidence="3" type="ORF">SAMN06295920_107210</name>
</gene>
<keyword evidence="2" id="KW-0560">Oxidoreductase</keyword>
<keyword evidence="2" id="KW-0408">Iron</keyword>
<dbReference type="GO" id="GO:0020037">
    <property type="term" value="F:heme binding"/>
    <property type="evidence" value="ECO:0007669"/>
    <property type="project" value="InterPro"/>
</dbReference>
<dbReference type="PANTHER" id="PTHR46696:SF1">
    <property type="entry name" value="CYTOCHROME P450 YJIB-RELATED"/>
    <property type="match status" value="1"/>
</dbReference>
<evidence type="ECO:0008006" key="5">
    <source>
        <dbReference type="Google" id="ProtNLM"/>
    </source>
</evidence>
<dbReference type="PRINTS" id="PR00359">
    <property type="entry name" value="BP450"/>
</dbReference>
<dbReference type="GO" id="GO:0016705">
    <property type="term" value="F:oxidoreductase activity, acting on paired donors, with incorporation or reduction of molecular oxygen"/>
    <property type="evidence" value="ECO:0007669"/>
    <property type="project" value="InterPro"/>
</dbReference>
<keyword evidence="2" id="KW-0479">Metal-binding</keyword>
<name>A0A1T5ETQ7_9SPHN</name>
<dbReference type="AlphaFoldDB" id="A0A1T5ETQ7"/>